<feature type="compositionally biased region" description="Basic and acidic residues" evidence="1">
    <location>
        <begin position="59"/>
        <end position="75"/>
    </location>
</feature>
<gene>
    <name evidence="2" type="ORF">OSIN01602_LOCUS21334</name>
</gene>
<feature type="compositionally biased region" description="Acidic residues" evidence="1">
    <location>
        <begin position="37"/>
        <end position="47"/>
    </location>
</feature>
<dbReference type="EMBL" id="HBGO01036846">
    <property type="protein sequence ID" value="CAD9361014.1"/>
    <property type="molecule type" value="Transcribed_RNA"/>
</dbReference>
<organism evidence="2">
    <name type="scientific">Trieres chinensis</name>
    <name type="common">Marine centric diatom</name>
    <name type="synonym">Odontella sinensis</name>
    <dbReference type="NCBI Taxonomy" id="1514140"/>
    <lineage>
        <taxon>Eukaryota</taxon>
        <taxon>Sar</taxon>
        <taxon>Stramenopiles</taxon>
        <taxon>Ochrophyta</taxon>
        <taxon>Bacillariophyta</taxon>
        <taxon>Mediophyceae</taxon>
        <taxon>Biddulphiophycidae</taxon>
        <taxon>Eupodiscales</taxon>
        <taxon>Parodontellaceae</taxon>
        <taxon>Trieres</taxon>
    </lineage>
</organism>
<name>A0A7S2A9B2_TRICV</name>
<evidence type="ECO:0000313" key="2">
    <source>
        <dbReference type="EMBL" id="CAD9361014.1"/>
    </source>
</evidence>
<feature type="region of interest" description="Disordered" evidence="1">
    <location>
        <begin position="1"/>
        <end position="84"/>
    </location>
</feature>
<proteinExistence type="predicted"/>
<reference evidence="2" key="1">
    <citation type="submission" date="2021-01" db="EMBL/GenBank/DDBJ databases">
        <authorList>
            <person name="Corre E."/>
            <person name="Pelletier E."/>
            <person name="Niang G."/>
            <person name="Scheremetjew M."/>
            <person name="Finn R."/>
            <person name="Kale V."/>
            <person name="Holt S."/>
            <person name="Cochrane G."/>
            <person name="Meng A."/>
            <person name="Brown T."/>
            <person name="Cohen L."/>
        </authorList>
    </citation>
    <scope>NUCLEOTIDE SEQUENCE</scope>
    <source>
        <strain evidence="2">Grunow 1884</strain>
    </source>
</reference>
<evidence type="ECO:0000256" key="1">
    <source>
        <dbReference type="SAM" id="MobiDB-lite"/>
    </source>
</evidence>
<sequence>MSPVAPYLATTSRSPESMDSFVMDARDSRAVARRDVEVEEEEEEAEDPNVINADDWGQWDERDLEGPNLEEHWDPAVDADPNELKRDEYEYVSEIPKDEDGVELGYDPTFGSWYPIDERTIVNPPESYIVDAKTANATSVPRDFPSDDDVEVGYNADVKAFRKSLKIVETYVDEWTGLEHPRHVAKWHGEPPLEVYPPKPWTNNRFTKDEDRTDFSGLSPYRARKKALELARSKNNEWLPKGMSEAYHHERTKIFEEKGLLVGSLKKGQCDPEVVERIRPALDVLGNVADLLSIQEGVFRFHYHGLIKNKRGMEAWTQTMIRDECGAVCTGVVFETGRRKRDPWYDHGDHWYGPY</sequence>
<feature type="compositionally biased region" description="Basic and acidic residues" evidence="1">
    <location>
        <begin position="24"/>
        <end position="36"/>
    </location>
</feature>
<protein>
    <submittedName>
        <fullName evidence="2">Uncharacterized protein</fullName>
    </submittedName>
</protein>
<dbReference type="AlphaFoldDB" id="A0A7S2A9B2"/>
<accession>A0A7S2A9B2</accession>